<dbReference type="OrthoDB" id="1874341at2759"/>
<dbReference type="InterPro" id="IPR019183">
    <property type="entry name" value="NAA25_NatB_aux_su"/>
</dbReference>
<organism evidence="1 2">
    <name type="scientific">Reticulomyxa filosa</name>
    <dbReference type="NCBI Taxonomy" id="46433"/>
    <lineage>
        <taxon>Eukaryota</taxon>
        <taxon>Sar</taxon>
        <taxon>Rhizaria</taxon>
        <taxon>Retaria</taxon>
        <taxon>Foraminifera</taxon>
        <taxon>Monothalamids</taxon>
        <taxon>Reticulomyxidae</taxon>
        <taxon>Reticulomyxa</taxon>
    </lineage>
</organism>
<proteinExistence type="predicted"/>
<protein>
    <submittedName>
        <fullName evidence="1">Uncharacterized protein</fullName>
    </submittedName>
</protein>
<accession>X6M3T4</accession>
<dbReference type="Pfam" id="PF09797">
    <property type="entry name" value="NatB_MDM20"/>
    <property type="match status" value="1"/>
</dbReference>
<dbReference type="AlphaFoldDB" id="X6M3T4"/>
<dbReference type="Proteomes" id="UP000023152">
    <property type="component" value="Unassembled WGS sequence"/>
</dbReference>
<gene>
    <name evidence="1" type="ORF">RFI_28798</name>
</gene>
<evidence type="ECO:0000313" key="2">
    <source>
        <dbReference type="Proteomes" id="UP000023152"/>
    </source>
</evidence>
<evidence type="ECO:0000313" key="1">
    <source>
        <dbReference type="EMBL" id="ETO08589.1"/>
    </source>
</evidence>
<dbReference type="EMBL" id="ASPP01024875">
    <property type="protein sequence ID" value="ETO08589.1"/>
    <property type="molecule type" value="Genomic_DNA"/>
</dbReference>
<keyword evidence="2" id="KW-1185">Reference proteome</keyword>
<reference evidence="1 2" key="1">
    <citation type="journal article" date="2013" name="Curr. Biol.">
        <title>The Genome of the Foraminiferan Reticulomyxa filosa.</title>
        <authorList>
            <person name="Glockner G."/>
            <person name="Hulsmann N."/>
            <person name="Schleicher M."/>
            <person name="Noegel A.A."/>
            <person name="Eichinger L."/>
            <person name="Gallinger C."/>
            <person name="Pawlowski J."/>
            <person name="Sierra R."/>
            <person name="Euteneuer U."/>
            <person name="Pillet L."/>
            <person name="Moustafa A."/>
            <person name="Platzer M."/>
            <person name="Groth M."/>
            <person name="Szafranski K."/>
            <person name="Schliwa M."/>
        </authorList>
    </citation>
    <scope>NUCLEOTIDE SEQUENCE [LARGE SCALE GENOMIC DNA]</scope>
</reference>
<name>X6M3T4_RETFI</name>
<comment type="caution">
    <text evidence="1">The sequence shown here is derived from an EMBL/GenBank/DDBJ whole genome shotgun (WGS) entry which is preliminary data.</text>
</comment>
<sequence length="687" mass="79121">MTLVFGSNEKWKTEMTEILKKSTQTKCRGFDLALVELHFQLPCSKADTTVVGEWCNQIVEYFGHWGSRQCFHEDVKLYLNAIDQQCKINTDRQPIFDMISAIEVAATGHKSTTDKINCDIINRICALHAVKVHLTDFAKMEESELRLWGQSLFELWQKWKEMSLEKWQEYQLSADVLLILAAQLKCYLAITMQSRGDMYCAISLLELVSPHNRGAQLWLIRLYSHPFVAALDKSMEWFEAVKIRSFLCESLGPMLLIPAAICGENTVVQKICGLLEDVRKEVKQTCLTHLATCLDRFNTGKVVEFAQFNQVMKRSRIIHFAEVEKCWCEVLDRPNKSPFSLSEYFSDILFPAYPFLANDFRWDTTQWIALDDTNTIAVFASDHDTTAMSQLKRFLVNPWFGYHTLHLSNDNDNSIYLWHMESVVVLIRSLHLSLKREKSLLHRELIQLQRLIRQSQKLSSKLEEKKDGQDEKGDEKFDSLDTIQWAQHLSETGITNDLATIYQIFVCHHLILDATSSSEKDLKVDHVKVVSALLAPTAHALEALAKRCCTTLLQEKFVDGAQTKFIWQTISQILFVSGVILRTWGELLPSEHELTTHVKEVNRVWTSGKEDIIQALKKYESWCQREIGEVKRIESMKWGPERIKAIEALLSAQDASHARHTDLQIISKIATSHKKTFKRFHTTISSF</sequence>